<evidence type="ECO:0000256" key="3">
    <source>
        <dbReference type="SAM" id="Phobius"/>
    </source>
</evidence>
<keyword evidence="3" id="KW-0812">Transmembrane</keyword>
<organism evidence="4 5">
    <name type="scientific">Westerdykella ornata</name>
    <dbReference type="NCBI Taxonomy" id="318751"/>
    <lineage>
        <taxon>Eukaryota</taxon>
        <taxon>Fungi</taxon>
        <taxon>Dikarya</taxon>
        <taxon>Ascomycota</taxon>
        <taxon>Pezizomycotina</taxon>
        <taxon>Dothideomycetes</taxon>
        <taxon>Pleosporomycetidae</taxon>
        <taxon>Pleosporales</taxon>
        <taxon>Sporormiaceae</taxon>
        <taxon>Westerdykella</taxon>
    </lineage>
</organism>
<evidence type="ECO:0000256" key="1">
    <source>
        <dbReference type="ARBA" id="ARBA00035112"/>
    </source>
</evidence>
<feature type="region of interest" description="Disordered" evidence="2">
    <location>
        <begin position="1"/>
        <end position="39"/>
    </location>
</feature>
<dbReference type="PANTHER" id="PTHR33365:SF13">
    <property type="entry name" value="TAT PATHWAY SIGNAL SEQUENCE"/>
    <property type="match status" value="1"/>
</dbReference>
<dbReference type="GO" id="GO:0043386">
    <property type="term" value="P:mycotoxin biosynthetic process"/>
    <property type="evidence" value="ECO:0007669"/>
    <property type="project" value="InterPro"/>
</dbReference>
<comment type="similarity">
    <text evidence="1">Belongs to the ustYa family.</text>
</comment>
<evidence type="ECO:0000313" key="5">
    <source>
        <dbReference type="Proteomes" id="UP000800097"/>
    </source>
</evidence>
<evidence type="ECO:0000256" key="2">
    <source>
        <dbReference type="SAM" id="MobiDB-lite"/>
    </source>
</evidence>
<feature type="transmembrane region" description="Helical" evidence="3">
    <location>
        <begin position="55"/>
        <end position="74"/>
    </location>
</feature>
<gene>
    <name evidence="4" type="ORF">EI97DRAFT_368898</name>
</gene>
<dbReference type="RefSeq" id="XP_033658063.1">
    <property type="nucleotide sequence ID" value="XM_033795156.1"/>
</dbReference>
<protein>
    <recommendedName>
        <fullName evidence="6">Tat pathway signal sequence</fullName>
    </recommendedName>
</protein>
<name>A0A6A6JWC0_WESOR</name>
<keyword evidence="3" id="KW-1133">Transmembrane helix</keyword>
<accession>A0A6A6JWC0</accession>
<sequence>MLKRLFQKPAKLSQRQNKGDGGDEALLDSSSSSSDPLEKPACDCHARGARIAIRATLLCTTVYLGIGIWFGYIMRGTQFVADADDFCLNHISHYCVAPLVNEVKPNWRTIQYNGSFFHESIYRQPPSPEVDEAWSALGIDYRSVVVPESEAAKTGLRPDQVKVSQLYGGGYPANVEGLHHLHCLNLLRKALKWNYNYYREQKQGAFVNSEYVVRYHVTHCMDIIRQQLMCTTDIGMLGQVWYHPEGEPEPIPFVDFNTKHRCRDYEAIRQWAESHQLPPESEVDMSRFYEKPKPGDTVYSEIP</sequence>
<dbReference type="Pfam" id="PF11807">
    <property type="entry name" value="UstYa"/>
    <property type="match status" value="1"/>
</dbReference>
<dbReference type="GeneID" id="54548331"/>
<dbReference type="EMBL" id="ML986485">
    <property type="protein sequence ID" value="KAF2280525.1"/>
    <property type="molecule type" value="Genomic_DNA"/>
</dbReference>
<keyword evidence="3" id="KW-0472">Membrane</keyword>
<dbReference type="InterPro" id="IPR021765">
    <property type="entry name" value="UstYa-like"/>
</dbReference>
<dbReference type="PANTHER" id="PTHR33365">
    <property type="entry name" value="YALI0B05434P"/>
    <property type="match status" value="1"/>
</dbReference>
<keyword evidence="5" id="KW-1185">Reference proteome</keyword>
<evidence type="ECO:0008006" key="6">
    <source>
        <dbReference type="Google" id="ProtNLM"/>
    </source>
</evidence>
<proteinExistence type="inferred from homology"/>
<evidence type="ECO:0000313" key="4">
    <source>
        <dbReference type="EMBL" id="KAF2280525.1"/>
    </source>
</evidence>
<dbReference type="Proteomes" id="UP000800097">
    <property type="component" value="Unassembled WGS sequence"/>
</dbReference>
<dbReference type="AlphaFoldDB" id="A0A6A6JWC0"/>
<reference evidence="4" key="1">
    <citation type="journal article" date="2020" name="Stud. Mycol.">
        <title>101 Dothideomycetes genomes: a test case for predicting lifestyles and emergence of pathogens.</title>
        <authorList>
            <person name="Haridas S."/>
            <person name="Albert R."/>
            <person name="Binder M."/>
            <person name="Bloem J."/>
            <person name="Labutti K."/>
            <person name="Salamov A."/>
            <person name="Andreopoulos B."/>
            <person name="Baker S."/>
            <person name="Barry K."/>
            <person name="Bills G."/>
            <person name="Bluhm B."/>
            <person name="Cannon C."/>
            <person name="Castanera R."/>
            <person name="Culley D."/>
            <person name="Daum C."/>
            <person name="Ezra D."/>
            <person name="Gonzalez J."/>
            <person name="Henrissat B."/>
            <person name="Kuo A."/>
            <person name="Liang C."/>
            <person name="Lipzen A."/>
            <person name="Lutzoni F."/>
            <person name="Magnuson J."/>
            <person name="Mondo S."/>
            <person name="Nolan M."/>
            <person name="Ohm R."/>
            <person name="Pangilinan J."/>
            <person name="Park H.-J."/>
            <person name="Ramirez L."/>
            <person name="Alfaro M."/>
            <person name="Sun H."/>
            <person name="Tritt A."/>
            <person name="Yoshinaga Y."/>
            <person name="Zwiers L.-H."/>
            <person name="Turgeon B."/>
            <person name="Goodwin S."/>
            <person name="Spatafora J."/>
            <person name="Crous P."/>
            <person name="Grigoriev I."/>
        </authorList>
    </citation>
    <scope>NUCLEOTIDE SEQUENCE</scope>
    <source>
        <strain evidence="4">CBS 379.55</strain>
    </source>
</reference>
<dbReference type="OrthoDB" id="3687641at2759"/>